<reference evidence="1 2" key="1">
    <citation type="submission" date="2013-04" db="EMBL/GenBank/DDBJ databases">
        <title>Oceanicola sp. 22II1-22F33 Genome Sequencing.</title>
        <authorList>
            <person name="Lai Q."/>
            <person name="Li G."/>
            <person name="Shao Z."/>
        </authorList>
    </citation>
    <scope>NUCLEOTIDE SEQUENCE [LARGE SCALE GENOMIC DNA]</scope>
    <source>
        <strain evidence="1 2">22II1-22F33</strain>
    </source>
</reference>
<evidence type="ECO:0008006" key="3">
    <source>
        <dbReference type="Google" id="ProtNLM"/>
    </source>
</evidence>
<dbReference type="GO" id="GO:0016020">
    <property type="term" value="C:membrane"/>
    <property type="evidence" value="ECO:0007669"/>
    <property type="project" value="InterPro"/>
</dbReference>
<evidence type="ECO:0000313" key="2">
    <source>
        <dbReference type="Proteomes" id="UP000215377"/>
    </source>
</evidence>
<proteinExistence type="predicted"/>
<comment type="caution">
    <text evidence="1">The sequence shown here is derived from an EMBL/GenBank/DDBJ whole genome shotgun (WGS) entry which is preliminary data.</text>
</comment>
<organism evidence="1 2">
    <name type="scientific">Marinibacterium profundimaris</name>
    <dbReference type="NCBI Taxonomy" id="1679460"/>
    <lineage>
        <taxon>Bacteria</taxon>
        <taxon>Pseudomonadati</taxon>
        <taxon>Pseudomonadota</taxon>
        <taxon>Alphaproteobacteria</taxon>
        <taxon>Rhodobacterales</taxon>
        <taxon>Paracoccaceae</taxon>
        <taxon>Marinibacterium</taxon>
    </lineage>
</organism>
<dbReference type="InterPro" id="IPR027417">
    <property type="entry name" value="P-loop_NTPase"/>
</dbReference>
<dbReference type="Pfam" id="PF03567">
    <property type="entry name" value="Sulfotransfer_2"/>
    <property type="match status" value="1"/>
</dbReference>
<dbReference type="SUPFAM" id="SSF52540">
    <property type="entry name" value="P-loop containing nucleoside triphosphate hydrolases"/>
    <property type="match status" value="1"/>
</dbReference>
<sequence length="254" mass="28258">MAAQSPIVFLHIPKTAGQTIHNALAAMVGGRHVSPIRTHTQAPGDAPQMPAGYALYSGHIDWTELETLPGGRFTFTVLRDPRERIASFYFFLLKEAEALDRAALERPENHGKKLILQRSAEEYFFGGPAGFNAFIRDHYDNFYVSYLATRKMRGRPELRDLTAAQRLEKALANTSHIDRIYPISGLGQLEADIAARFGAQISVTGTYVNAGPMAREQSRWPKLLNRIATDRGRADLEAFAEGDLELMERLGVST</sequence>
<protein>
    <recommendedName>
        <fullName evidence="3">Sulfotransferase family protein</fullName>
    </recommendedName>
</protein>
<dbReference type="Gene3D" id="3.40.50.300">
    <property type="entry name" value="P-loop containing nucleotide triphosphate hydrolases"/>
    <property type="match status" value="1"/>
</dbReference>
<accession>A0A225NC23</accession>
<dbReference type="GO" id="GO:0008146">
    <property type="term" value="F:sulfotransferase activity"/>
    <property type="evidence" value="ECO:0007669"/>
    <property type="project" value="InterPro"/>
</dbReference>
<keyword evidence="2" id="KW-1185">Reference proteome</keyword>
<evidence type="ECO:0000313" key="1">
    <source>
        <dbReference type="EMBL" id="OWU68418.1"/>
    </source>
</evidence>
<name>A0A225NC23_9RHOB</name>
<dbReference type="InterPro" id="IPR005331">
    <property type="entry name" value="Sulfotransferase"/>
</dbReference>
<dbReference type="Proteomes" id="UP000215377">
    <property type="component" value="Unassembled WGS sequence"/>
</dbReference>
<dbReference type="AlphaFoldDB" id="A0A225NC23"/>
<gene>
    <name evidence="1" type="ORF">ATO3_24150</name>
</gene>
<dbReference type="EMBL" id="AQQR01000021">
    <property type="protein sequence ID" value="OWU68418.1"/>
    <property type="molecule type" value="Genomic_DNA"/>
</dbReference>